<dbReference type="OrthoDB" id="3797473at2759"/>
<evidence type="ECO:0000313" key="2">
    <source>
        <dbReference type="Proteomes" id="UP000799770"/>
    </source>
</evidence>
<dbReference type="EMBL" id="ML977317">
    <property type="protein sequence ID" value="KAF2118413.1"/>
    <property type="molecule type" value="Genomic_DNA"/>
</dbReference>
<gene>
    <name evidence="1" type="ORF">BDV96DRAFT_516703</name>
</gene>
<protein>
    <recommendedName>
        <fullName evidence="3">F-box domain-containing protein</fullName>
    </recommendedName>
</protein>
<proteinExistence type="predicted"/>
<sequence>MHLLDLAPELLECIIDYTLPLGFEGFALCCKTTHTLSQAKIALHNHYKQKWRVANASARAAGDPFGLLYEIALDPLLAKYIEVFNFGDWNREAMLTVRHNDEVMIKIKDLLISSPYFRLADVDFQEWWTELEEEFQRGRHEDSDAHNDFPYATISLLLFLPNIIEIKFAEAWGSSRWYIDNDAEKKARLRDPVLDSIVELSHGSAFEGRSLNRLETVLPFMRGGYNTKTGFQAVEPFVLIPSVKELYSTSLVATEKGLGISFSHPFSRGWQNPNIISGLRRMELAYCCMDGGTLDTILEKIPRLETFRYEHECKHHGVEYEWDAASFVETLGKRCGNTLTELAITSSQAHIGGIENGAETFEVFEKLERLEIDVRIFMGPPKSSGQKRGFAGFSPEGTTLWQEADLPNLANILPPSIKSLDMNTDFPKDGDMNDKDAVALNALLKGFREQRQKILPNLERVVVRQMGAESAKRLADEAGCDFEIYRADNTGGRILGRSRGSFRAKWIRDFDERVGGVSYEY</sequence>
<evidence type="ECO:0008006" key="3">
    <source>
        <dbReference type="Google" id="ProtNLM"/>
    </source>
</evidence>
<name>A0A6A5ZHQ6_9PLEO</name>
<keyword evidence="2" id="KW-1185">Reference proteome</keyword>
<dbReference type="Proteomes" id="UP000799770">
    <property type="component" value="Unassembled WGS sequence"/>
</dbReference>
<dbReference type="AlphaFoldDB" id="A0A6A5ZHQ6"/>
<organism evidence="1 2">
    <name type="scientific">Lophiotrema nucula</name>
    <dbReference type="NCBI Taxonomy" id="690887"/>
    <lineage>
        <taxon>Eukaryota</taxon>
        <taxon>Fungi</taxon>
        <taxon>Dikarya</taxon>
        <taxon>Ascomycota</taxon>
        <taxon>Pezizomycotina</taxon>
        <taxon>Dothideomycetes</taxon>
        <taxon>Pleosporomycetidae</taxon>
        <taxon>Pleosporales</taxon>
        <taxon>Lophiotremataceae</taxon>
        <taxon>Lophiotrema</taxon>
    </lineage>
</organism>
<reference evidence="1" key="1">
    <citation type="journal article" date="2020" name="Stud. Mycol.">
        <title>101 Dothideomycetes genomes: a test case for predicting lifestyles and emergence of pathogens.</title>
        <authorList>
            <person name="Haridas S."/>
            <person name="Albert R."/>
            <person name="Binder M."/>
            <person name="Bloem J."/>
            <person name="Labutti K."/>
            <person name="Salamov A."/>
            <person name="Andreopoulos B."/>
            <person name="Baker S."/>
            <person name="Barry K."/>
            <person name="Bills G."/>
            <person name="Bluhm B."/>
            <person name="Cannon C."/>
            <person name="Castanera R."/>
            <person name="Culley D."/>
            <person name="Daum C."/>
            <person name="Ezra D."/>
            <person name="Gonzalez J."/>
            <person name="Henrissat B."/>
            <person name="Kuo A."/>
            <person name="Liang C."/>
            <person name="Lipzen A."/>
            <person name="Lutzoni F."/>
            <person name="Magnuson J."/>
            <person name="Mondo S."/>
            <person name="Nolan M."/>
            <person name="Ohm R."/>
            <person name="Pangilinan J."/>
            <person name="Park H.-J."/>
            <person name="Ramirez L."/>
            <person name="Alfaro M."/>
            <person name="Sun H."/>
            <person name="Tritt A."/>
            <person name="Yoshinaga Y."/>
            <person name="Zwiers L.-H."/>
            <person name="Turgeon B."/>
            <person name="Goodwin S."/>
            <person name="Spatafora J."/>
            <person name="Crous P."/>
            <person name="Grigoriev I."/>
        </authorList>
    </citation>
    <scope>NUCLEOTIDE SEQUENCE</scope>
    <source>
        <strain evidence="1">CBS 627.86</strain>
    </source>
</reference>
<accession>A0A6A5ZHQ6</accession>
<evidence type="ECO:0000313" key="1">
    <source>
        <dbReference type="EMBL" id="KAF2118413.1"/>
    </source>
</evidence>